<dbReference type="EMBL" id="LNCU01000072">
    <property type="protein sequence ID" value="KWV54286.1"/>
    <property type="molecule type" value="Genomic_DNA"/>
</dbReference>
<gene>
    <name evidence="2" type="ORF">AS156_00720</name>
</gene>
<accession>A0A109JSI4</accession>
<evidence type="ECO:0000259" key="1">
    <source>
        <dbReference type="Pfam" id="PF07238"/>
    </source>
</evidence>
<comment type="caution">
    <text evidence="2">The sequence shown here is derived from an EMBL/GenBank/DDBJ whole genome shotgun (WGS) entry which is preliminary data.</text>
</comment>
<dbReference type="RefSeq" id="WP_066508110.1">
    <property type="nucleotide sequence ID" value="NZ_LNCU01000072.1"/>
</dbReference>
<protein>
    <submittedName>
        <fullName evidence="2">Pilus assembly protein PilZ</fullName>
    </submittedName>
</protein>
<organism evidence="2 3">
    <name type="scientific">Bradyrhizobium macuxiense</name>
    <dbReference type="NCBI Taxonomy" id="1755647"/>
    <lineage>
        <taxon>Bacteria</taxon>
        <taxon>Pseudomonadati</taxon>
        <taxon>Pseudomonadota</taxon>
        <taxon>Alphaproteobacteria</taxon>
        <taxon>Hyphomicrobiales</taxon>
        <taxon>Nitrobacteraceae</taxon>
        <taxon>Bradyrhizobium</taxon>
    </lineage>
</organism>
<dbReference type="InterPro" id="IPR009875">
    <property type="entry name" value="PilZ_domain"/>
</dbReference>
<keyword evidence="3" id="KW-1185">Reference proteome</keyword>
<dbReference type="OrthoDB" id="8479831at2"/>
<reference evidence="2 3" key="1">
    <citation type="submission" date="2015-11" db="EMBL/GenBank/DDBJ databases">
        <title>Draft Genome Sequence of the Strain BR 10303 (Bradyrhizobium sp.) isolated from nodules of Centrolobium paraense.</title>
        <authorList>
            <person name="Zelli J.E."/>
            <person name="Simoes-Araujo J.L."/>
            <person name="Barauna A.C."/>
            <person name="Silva K."/>
        </authorList>
    </citation>
    <scope>NUCLEOTIDE SEQUENCE [LARGE SCALE GENOMIC DNA]</scope>
    <source>
        <strain evidence="2 3">BR 10303</strain>
    </source>
</reference>
<proteinExistence type="predicted"/>
<evidence type="ECO:0000313" key="2">
    <source>
        <dbReference type="EMBL" id="KWV54286.1"/>
    </source>
</evidence>
<evidence type="ECO:0000313" key="3">
    <source>
        <dbReference type="Proteomes" id="UP000057737"/>
    </source>
</evidence>
<dbReference type="SUPFAM" id="SSF141371">
    <property type="entry name" value="PilZ domain-like"/>
    <property type="match status" value="1"/>
</dbReference>
<dbReference type="Pfam" id="PF07238">
    <property type="entry name" value="PilZ"/>
    <property type="match status" value="1"/>
</dbReference>
<name>A0A109JSI4_9BRAD</name>
<dbReference type="GO" id="GO:0035438">
    <property type="term" value="F:cyclic-di-GMP binding"/>
    <property type="evidence" value="ECO:0007669"/>
    <property type="project" value="InterPro"/>
</dbReference>
<feature type="domain" description="PilZ" evidence="1">
    <location>
        <begin position="8"/>
        <end position="84"/>
    </location>
</feature>
<sequence>MVFGTKKRETRKSLRQSGWITLDGGFAVRPCVVEDISSSGAKITVQDNNTLPAKLRLAFSRDARTGRACEVVWREGKTFGVKFVR</sequence>
<dbReference type="AlphaFoldDB" id="A0A109JSI4"/>
<dbReference type="Proteomes" id="UP000057737">
    <property type="component" value="Unassembled WGS sequence"/>
</dbReference>